<dbReference type="VEuPathDB" id="PiroplasmaDB:BBOV_II006010"/>
<feature type="domain" description="CNNM transmembrane" evidence="3">
    <location>
        <begin position="1"/>
        <end position="184"/>
    </location>
</feature>
<organism evidence="4 5">
    <name type="scientific">Babesia bovis</name>
    <dbReference type="NCBI Taxonomy" id="5865"/>
    <lineage>
        <taxon>Eukaryota</taxon>
        <taxon>Sar</taxon>
        <taxon>Alveolata</taxon>
        <taxon>Apicomplexa</taxon>
        <taxon>Aconoidasida</taxon>
        <taxon>Piroplasmida</taxon>
        <taxon>Babesiidae</taxon>
        <taxon>Babesia</taxon>
    </lineage>
</organism>
<dbReference type="Proteomes" id="UP000002173">
    <property type="component" value="Chromosome 2"/>
</dbReference>
<reference evidence="4 5" key="1">
    <citation type="journal article" date="2007" name="PLoS Pathog.">
        <title>Genome sequence of Babesia bovis and comparative analysis of apicomplexan hemoprotozoa.</title>
        <authorList>
            <person name="Brayton K.A."/>
            <person name="Lau A.O.T."/>
            <person name="Herndon D.R."/>
            <person name="Hannick L."/>
            <person name="Kappmeyer L.S."/>
            <person name="Berens S.J."/>
            <person name="Bidwell S.L."/>
            <person name="Brown W.C."/>
            <person name="Crabtree J."/>
            <person name="Fadrosh D."/>
            <person name="Feldblum T."/>
            <person name="Forberger H.A."/>
            <person name="Haas B.J."/>
            <person name="Howell J.M."/>
            <person name="Khouri H."/>
            <person name="Koo H."/>
            <person name="Mann D.J."/>
            <person name="Norimine J."/>
            <person name="Paulsen I.T."/>
            <person name="Radune D."/>
            <person name="Ren Q."/>
            <person name="Smith R.K. Jr."/>
            <person name="Suarez C.E."/>
            <person name="White O."/>
            <person name="Wortman J.R."/>
            <person name="Knowles D.P. Jr."/>
            <person name="McElwain T.F."/>
            <person name="Nene V.M."/>
        </authorList>
    </citation>
    <scope>NUCLEOTIDE SEQUENCE [LARGE SCALE GENOMIC DNA]</scope>
    <source>
        <strain evidence="4">T2Bo</strain>
    </source>
</reference>
<evidence type="ECO:0000256" key="1">
    <source>
        <dbReference type="PROSITE-ProRule" id="PRU01193"/>
    </source>
</evidence>
<dbReference type="PANTHER" id="PTHR12064:SF94">
    <property type="entry name" value="UNEXTENDED PROTEIN"/>
    <property type="match status" value="1"/>
</dbReference>
<dbReference type="OMA" id="WCVGSRS"/>
<dbReference type="eggNOG" id="KOG2118">
    <property type="taxonomic scope" value="Eukaryota"/>
</dbReference>
<dbReference type="InterPro" id="IPR046342">
    <property type="entry name" value="CBS_dom_sf"/>
</dbReference>
<dbReference type="Pfam" id="PF00571">
    <property type="entry name" value="CBS"/>
    <property type="match status" value="1"/>
</dbReference>
<feature type="transmembrane region" description="Helical" evidence="2">
    <location>
        <begin position="93"/>
        <end position="111"/>
    </location>
</feature>
<evidence type="ECO:0000259" key="3">
    <source>
        <dbReference type="PROSITE" id="PS51846"/>
    </source>
</evidence>
<dbReference type="Gene3D" id="3.10.580.10">
    <property type="entry name" value="CBS-domain"/>
    <property type="match status" value="1"/>
</dbReference>
<evidence type="ECO:0000256" key="2">
    <source>
        <dbReference type="SAM" id="Phobius"/>
    </source>
</evidence>
<dbReference type="PROSITE" id="PS51846">
    <property type="entry name" value="CNNM"/>
    <property type="match status" value="1"/>
</dbReference>
<dbReference type="AlphaFoldDB" id="A7AUE0"/>
<dbReference type="InParanoid" id="A7AUE0"/>
<dbReference type="InterPro" id="IPR000644">
    <property type="entry name" value="CBS_dom"/>
</dbReference>
<name>A7AUE0_BABBO</name>
<comment type="caution">
    <text evidence="4">The sequence shown here is derived from an EMBL/GenBank/DDBJ whole genome shotgun (WGS) entry which is preliminary data.</text>
</comment>
<dbReference type="PANTHER" id="PTHR12064">
    <property type="entry name" value="METAL TRANSPORTER CNNM"/>
    <property type="match status" value="1"/>
</dbReference>
<dbReference type="Pfam" id="PF01595">
    <property type="entry name" value="CNNM"/>
    <property type="match status" value="1"/>
</dbReference>
<dbReference type="InterPro" id="IPR002550">
    <property type="entry name" value="CNNM"/>
</dbReference>
<dbReference type="GO" id="GO:0010960">
    <property type="term" value="P:magnesium ion homeostasis"/>
    <property type="evidence" value="ECO:0007669"/>
    <property type="project" value="InterPro"/>
</dbReference>
<protein>
    <recommendedName>
        <fullName evidence="3">CNNM transmembrane domain-containing protein</fullName>
    </recommendedName>
</protein>
<keyword evidence="5" id="KW-1185">Reference proteome</keyword>
<dbReference type="GO" id="GO:0016020">
    <property type="term" value="C:membrane"/>
    <property type="evidence" value="ECO:0007669"/>
    <property type="project" value="UniProtKB-UniRule"/>
</dbReference>
<keyword evidence="1 2" id="KW-0472">Membrane</keyword>
<dbReference type="STRING" id="5865.A7AUE0"/>
<feature type="transmembrane region" description="Helical" evidence="2">
    <location>
        <begin position="120"/>
        <end position="141"/>
    </location>
</feature>
<dbReference type="InterPro" id="IPR045095">
    <property type="entry name" value="ACDP"/>
</dbReference>
<dbReference type="EMBL" id="AAXT01000003">
    <property type="protein sequence ID" value="EDO06551.1"/>
    <property type="molecule type" value="Genomic_DNA"/>
</dbReference>
<dbReference type="SUPFAM" id="SSF54631">
    <property type="entry name" value="CBS-domain pair"/>
    <property type="match status" value="1"/>
</dbReference>
<proteinExistence type="predicted"/>
<accession>A7AUE0</accession>
<gene>
    <name evidence="4" type="ORF">BBOV_II006010</name>
</gene>
<evidence type="ECO:0000313" key="4">
    <source>
        <dbReference type="EMBL" id="EDO06551.1"/>
    </source>
</evidence>
<evidence type="ECO:0000313" key="5">
    <source>
        <dbReference type="Proteomes" id="UP000002173"/>
    </source>
</evidence>
<feature type="transmembrane region" description="Helical" evidence="2">
    <location>
        <begin position="6"/>
        <end position="28"/>
    </location>
</feature>
<keyword evidence="1 2" id="KW-0812">Transmembrane</keyword>
<keyword evidence="1 2" id="KW-1133">Transmembrane helix</keyword>
<sequence>MHVWVKALLSVLCAAASALFSGLILGFMSLDILQLQLLTYVEPVTKQDQIYSRYARRILPLRRDANLLLSTLILSNSMVNALMVLMLGDMLDMTWGFVVSTLVTALLGEIAPQSVFMKHALMLCGFFSAPLKILVVILYPACKPLALFLDFILGPSSQVVYTRQQLKALVDLQLEKGNVLTHQEAKMLKGCLELSSIRAEDVMTPLDSIVHIKDGTVATKDVIHQIALSGFSNIPIVTNDAERSVIGFIVAKDLMLFDSNKTYRVKDLFDTIGKAIYAVDAENDLIDLLTLFKTNSRHVLVVRKAIIPDTGGDPVYKHIGIITVGDILRVMLHDYNDDKERRISAKGDGEVSYLEEEKPLGLELPFALESGTIEKKLVTRTACEIVEIPVNEDFTR</sequence>